<evidence type="ECO:0000259" key="2">
    <source>
        <dbReference type="Pfam" id="PF08028"/>
    </source>
</evidence>
<sequence length="81" mass="9110">MSDCVCAETMALQRKCARKLSKTIVDYSGASSMYESNPLQRYWRDVQASSMHITFNMDHLGEMFGKLELGLSLSPKDSLLS</sequence>
<keyword evidence="1" id="KW-0560">Oxidoreductase</keyword>
<dbReference type="InterPro" id="IPR013107">
    <property type="entry name" value="Acyl-CoA_DH_C"/>
</dbReference>
<dbReference type="GO" id="GO:0016491">
    <property type="term" value="F:oxidoreductase activity"/>
    <property type="evidence" value="ECO:0007669"/>
    <property type="project" value="UniProtKB-KW"/>
</dbReference>
<evidence type="ECO:0000313" key="4">
    <source>
        <dbReference type="Proteomes" id="UP000282028"/>
    </source>
</evidence>
<protein>
    <recommendedName>
        <fullName evidence="2">Acyl-CoA dehydrogenase C-terminal domain-containing protein</fullName>
    </recommendedName>
</protein>
<feature type="domain" description="Acyl-CoA dehydrogenase C-terminal" evidence="2">
    <location>
        <begin position="16"/>
        <end position="56"/>
    </location>
</feature>
<organism evidence="3 4">
    <name type="scientific">Brevibacillus invocatus</name>
    <dbReference type="NCBI Taxonomy" id="173959"/>
    <lineage>
        <taxon>Bacteria</taxon>
        <taxon>Bacillati</taxon>
        <taxon>Bacillota</taxon>
        <taxon>Bacilli</taxon>
        <taxon>Bacillales</taxon>
        <taxon>Paenibacillaceae</taxon>
        <taxon>Brevibacillus</taxon>
    </lineage>
</organism>
<name>A0A3M8BWR1_9BACL</name>
<accession>A0A3M8BWR1</accession>
<comment type="caution">
    <text evidence="3">The sequence shown here is derived from an EMBL/GenBank/DDBJ whole genome shotgun (WGS) entry which is preliminary data.</text>
</comment>
<reference evidence="3 4" key="1">
    <citation type="submission" date="2018-10" db="EMBL/GenBank/DDBJ databases">
        <title>Phylogenomics of Brevibacillus.</title>
        <authorList>
            <person name="Dunlap C."/>
        </authorList>
    </citation>
    <scope>NUCLEOTIDE SEQUENCE [LARGE SCALE GENOMIC DNA]</scope>
    <source>
        <strain evidence="3 4">JCM 12215</strain>
    </source>
</reference>
<keyword evidence="4" id="KW-1185">Reference proteome</keyword>
<dbReference type="Proteomes" id="UP000282028">
    <property type="component" value="Unassembled WGS sequence"/>
</dbReference>
<dbReference type="Pfam" id="PF08028">
    <property type="entry name" value="Acyl-CoA_dh_2"/>
    <property type="match status" value="1"/>
</dbReference>
<evidence type="ECO:0000256" key="1">
    <source>
        <dbReference type="ARBA" id="ARBA00023002"/>
    </source>
</evidence>
<dbReference type="AlphaFoldDB" id="A0A3M8BWR1"/>
<dbReference type="OrthoDB" id="571684at2"/>
<evidence type="ECO:0000313" key="3">
    <source>
        <dbReference type="EMBL" id="RNB67794.1"/>
    </source>
</evidence>
<dbReference type="Gene3D" id="1.20.140.10">
    <property type="entry name" value="Butyryl-CoA Dehydrogenase, subunit A, domain 3"/>
    <property type="match status" value="1"/>
</dbReference>
<gene>
    <name evidence="3" type="ORF">EDM52_21770</name>
</gene>
<proteinExistence type="predicted"/>
<dbReference type="EMBL" id="RHHR01000049">
    <property type="protein sequence ID" value="RNB67794.1"/>
    <property type="molecule type" value="Genomic_DNA"/>
</dbReference>